<feature type="signal peptide" evidence="1">
    <location>
        <begin position="1"/>
        <end position="24"/>
    </location>
</feature>
<evidence type="ECO:0000256" key="1">
    <source>
        <dbReference type="SAM" id="SignalP"/>
    </source>
</evidence>
<protein>
    <recommendedName>
        <fullName evidence="4">Lipoprotein</fullName>
    </recommendedName>
</protein>
<gene>
    <name evidence="2" type="ORF">N4R40_04810</name>
</gene>
<accession>A0ABT2PAQ4</accession>
<proteinExistence type="predicted"/>
<dbReference type="EMBL" id="JAODOR010000005">
    <property type="protein sequence ID" value="MCT9001684.1"/>
    <property type="molecule type" value="Genomic_DNA"/>
</dbReference>
<keyword evidence="1" id="KW-0732">Signal</keyword>
<dbReference type="PROSITE" id="PS51257">
    <property type="entry name" value="PROKAR_LIPOPROTEIN"/>
    <property type="match status" value="1"/>
</dbReference>
<organism evidence="2 3">
    <name type="scientific">Microbacterium memoriense</name>
    <dbReference type="NCBI Taxonomy" id="2978350"/>
    <lineage>
        <taxon>Bacteria</taxon>
        <taxon>Bacillati</taxon>
        <taxon>Actinomycetota</taxon>
        <taxon>Actinomycetes</taxon>
        <taxon>Micrococcales</taxon>
        <taxon>Microbacteriaceae</taxon>
        <taxon>Microbacterium</taxon>
    </lineage>
</organism>
<evidence type="ECO:0000313" key="2">
    <source>
        <dbReference type="EMBL" id="MCT9001684.1"/>
    </source>
</evidence>
<dbReference type="Proteomes" id="UP001300496">
    <property type="component" value="Unassembled WGS sequence"/>
</dbReference>
<sequence length="140" mass="15035">MNRSATLVTAAAAVVLTASLSGCGAHSPSESVASAAPVAYPHPAFRTAPCNLGEYWDSTAKVKRAEFTAPTVDTDELELYGPMIANETCSDAEILKWQELRRELGEADEICRIVWYDDYFTAVTYDIGCAAPVVVANASR</sequence>
<name>A0ABT2PAQ4_9MICO</name>
<comment type="caution">
    <text evidence="2">The sequence shown here is derived from an EMBL/GenBank/DDBJ whole genome shotgun (WGS) entry which is preliminary data.</text>
</comment>
<feature type="chain" id="PRO_5047018766" description="Lipoprotein" evidence="1">
    <location>
        <begin position="25"/>
        <end position="140"/>
    </location>
</feature>
<evidence type="ECO:0008006" key="4">
    <source>
        <dbReference type="Google" id="ProtNLM"/>
    </source>
</evidence>
<reference evidence="2 3" key="1">
    <citation type="journal article" date="2024" name="Int. J. Syst. Evol. Microbiol.">
        <title>Microbacterium memoriense sp. nov., a member of the Actinomycetota from marine beach sediment of the north coast of Portugal.</title>
        <authorList>
            <person name="Santos J.D.N.D."/>
            <person name="Klimek D."/>
            <person name="Calusinska M."/>
            <person name="Lobo-da-Cunha A."/>
            <person name="Catita J."/>
            <person name="Goncalves H."/>
            <person name="Gonzalez I."/>
            <person name="Lage O.M."/>
        </authorList>
    </citation>
    <scope>NUCLEOTIDE SEQUENCE [LARGE SCALE GENOMIC DNA]</scope>
    <source>
        <strain evidence="2 3">PMIC_1C1B</strain>
    </source>
</reference>
<dbReference type="RefSeq" id="WP_261606238.1">
    <property type="nucleotide sequence ID" value="NZ_JAODOR010000005.1"/>
</dbReference>
<keyword evidence="3" id="KW-1185">Reference proteome</keyword>
<evidence type="ECO:0000313" key="3">
    <source>
        <dbReference type="Proteomes" id="UP001300496"/>
    </source>
</evidence>